<evidence type="ECO:0000313" key="2">
    <source>
        <dbReference type="Proteomes" id="UP000887577"/>
    </source>
</evidence>
<evidence type="ECO:0000313" key="3">
    <source>
        <dbReference type="WBParaSite" id="PSU_v2.g12449.t1"/>
    </source>
</evidence>
<reference evidence="3" key="1">
    <citation type="submission" date="2022-11" db="UniProtKB">
        <authorList>
            <consortium name="WormBaseParasite"/>
        </authorList>
    </citation>
    <scope>IDENTIFICATION</scope>
</reference>
<proteinExistence type="predicted"/>
<feature type="compositionally biased region" description="Basic and acidic residues" evidence="1">
    <location>
        <begin position="81"/>
        <end position="90"/>
    </location>
</feature>
<name>A0A914Y0Y6_9BILA</name>
<accession>A0A914Y0Y6</accession>
<dbReference type="WBParaSite" id="PSU_v2.g12449.t1">
    <property type="protein sequence ID" value="PSU_v2.g12449.t1"/>
    <property type="gene ID" value="PSU_v2.g12449"/>
</dbReference>
<protein>
    <submittedName>
        <fullName evidence="3">Uncharacterized protein</fullName>
    </submittedName>
</protein>
<dbReference type="Proteomes" id="UP000887577">
    <property type="component" value="Unplaced"/>
</dbReference>
<feature type="region of interest" description="Disordered" evidence="1">
    <location>
        <begin position="56"/>
        <end position="96"/>
    </location>
</feature>
<keyword evidence="2" id="KW-1185">Reference proteome</keyword>
<dbReference type="AlphaFoldDB" id="A0A914Y0Y6"/>
<sequence>MHSKISIIQQQISVASILTMMFKQTICLLIVLTIVLSTLINAAIVNVPSAINNAGVTGAPGVKKPSGNGKKGEWRRRKFPKPVEKKAEDAKMDDDDDMGMEKRSYYGDYYYYYYCG</sequence>
<evidence type="ECO:0000256" key="1">
    <source>
        <dbReference type="SAM" id="MobiDB-lite"/>
    </source>
</evidence>
<organism evidence="2 3">
    <name type="scientific">Panagrolaimus superbus</name>
    <dbReference type="NCBI Taxonomy" id="310955"/>
    <lineage>
        <taxon>Eukaryota</taxon>
        <taxon>Metazoa</taxon>
        <taxon>Ecdysozoa</taxon>
        <taxon>Nematoda</taxon>
        <taxon>Chromadorea</taxon>
        <taxon>Rhabditida</taxon>
        <taxon>Tylenchina</taxon>
        <taxon>Panagrolaimomorpha</taxon>
        <taxon>Panagrolaimoidea</taxon>
        <taxon>Panagrolaimidae</taxon>
        <taxon>Panagrolaimus</taxon>
    </lineage>
</organism>